<evidence type="ECO:0000313" key="2">
    <source>
        <dbReference type="EMBL" id="OHV46816.1"/>
    </source>
</evidence>
<feature type="transmembrane region" description="Helical" evidence="1">
    <location>
        <begin position="21"/>
        <end position="41"/>
    </location>
</feature>
<dbReference type="RefSeq" id="WP_071059270.1">
    <property type="nucleotide sequence ID" value="NZ_MAXA01000001.1"/>
</dbReference>
<evidence type="ECO:0000256" key="1">
    <source>
        <dbReference type="SAM" id="Phobius"/>
    </source>
</evidence>
<dbReference type="Proteomes" id="UP000179769">
    <property type="component" value="Unassembled WGS sequence"/>
</dbReference>
<sequence length="186" mass="19294">MTRRNNDHRTWDELSRPEQRTGLALLAAVGLVAVIGVWFLIGGDGADAETGAAAPPTIDLEAELADWYQSTSAVRTDVARAATDVRTHIGANDGISLRPACEVLDRAARDAAEIPAAPLESAARTWSDGAAAYAGAARACGNLFDGTPVPPPTLLTRTTSALDTADGLWARLASDLGEPALVVPPA</sequence>
<organism evidence="2 3">
    <name type="scientific">Parafrankia soli</name>
    <dbReference type="NCBI Taxonomy" id="2599596"/>
    <lineage>
        <taxon>Bacteria</taxon>
        <taxon>Bacillati</taxon>
        <taxon>Actinomycetota</taxon>
        <taxon>Actinomycetes</taxon>
        <taxon>Frankiales</taxon>
        <taxon>Frankiaceae</taxon>
        <taxon>Parafrankia</taxon>
    </lineage>
</organism>
<dbReference type="AlphaFoldDB" id="A0A1S1RL46"/>
<reference evidence="3" key="1">
    <citation type="submission" date="2016-07" db="EMBL/GenBank/DDBJ databases">
        <title>Frankia sp. NRRL B-16219 Genome sequencing.</title>
        <authorList>
            <person name="Ghodhbane-Gtari F."/>
            <person name="Swanson E."/>
            <person name="Gueddou A."/>
            <person name="Louati M."/>
            <person name="Nouioui I."/>
            <person name="Hezbri K."/>
            <person name="Abebe-Akele F."/>
            <person name="Simpson S."/>
            <person name="Morris K."/>
            <person name="Thomas K."/>
            <person name="Gtari M."/>
            <person name="Tisa L.S."/>
        </authorList>
    </citation>
    <scope>NUCLEOTIDE SEQUENCE [LARGE SCALE GENOMIC DNA]</scope>
    <source>
        <strain evidence="3">NRRL B-16219</strain>
    </source>
</reference>
<keyword evidence="3" id="KW-1185">Reference proteome</keyword>
<name>A0A1S1RL46_9ACTN</name>
<keyword evidence="1" id="KW-1133">Transmembrane helix</keyword>
<gene>
    <name evidence="2" type="ORF">BBK14_00635</name>
</gene>
<keyword evidence="1" id="KW-0472">Membrane</keyword>
<accession>A0A1S1RL46</accession>
<evidence type="ECO:0000313" key="3">
    <source>
        <dbReference type="Proteomes" id="UP000179769"/>
    </source>
</evidence>
<proteinExistence type="predicted"/>
<dbReference type="OrthoDB" id="3216560at2"/>
<comment type="caution">
    <text evidence="2">The sequence shown here is derived from an EMBL/GenBank/DDBJ whole genome shotgun (WGS) entry which is preliminary data.</text>
</comment>
<keyword evidence="1" id="KW-0812">Transmembrane</keyword>
<dbReference type="EMBL" id="MAXA01000001">
    <property type="protein sequence ID" value="OHV46816.1"/>
    <property type="molecule type" value="Genomic_DNA"/>
</dbReference>
<protein>
    <submittedName>
        <fullName evidence="2">Uncharacterized protein</fullName>
    </submittedName>
</protein>